<dbReference type="EMBL" id="CAJNRD030001122">
    <property type="protein sequence ID" value="CAG5100667.1"/>
    <property type="molecule type" value="Genomic_DNA"/>
</dbReference>
<feature type="non-terminal residue" evidence="1">
    <location>
        <position position="621"/>
    </location>
</feature>
<name>A0A8J2HHT5_COTCN</name>
<evidence type="ECO:0000313" key="2">
    <source>
        <dbReference type="Proteomes" id="UP000786811"/>
    </source>
</evidence>
<accession>A0A8J2HHT5</accession>
<dbReference type="PANTHER" id="PTHR31912:SF34">
    <property type="entry name" value="NOTOCHORD-RELATED PROTEIN"/>
    <property type="match status" value="1"/>
</dbReference>
<organism evidence="1 2">
    <name type="scientific">Cotesia congregata</name>
    <name type="common">Parasitoid wasp</name>
    <name type="synonym">Apanteles congregatus</name>
    <dbReference type="NCBI Taxonomy" id="51543"/>
    <lineage>
        <taxon>Eukaryota</taxon>
        <taxon>Metazoa</taxon>
        <taxon>Ecdysozoa</taxon>
        <taxon>Arthropoda</taxon>
        <taxon>Hexapoda</taxon>
        <taxon>Insecta</taxon>
        <taxon>Pterygota</taxon>
        <taxon>Neoptera</taxon>
        <taxon>Endopterygota</taxon>
        <taxon>Hymenoptera</taxon>
        <taxon>Apocrita</taxon>
        <taxon>Ichneumonoidea</taxon>
        <taxon>Braconidae</taxon>
        <taxon>Microgastrinae</taxon>
        <taxon>Cotesia</taxon>
    </lineage>
</organism>
<protein>
    <submittedName>
        <fullName evidence="1">Uncharacterized protein</fullName>
    </submittedName>
</protein>
<proteinExistence type="predicted"/>
<reference evidence="1" key="1">
    <citation type="submission" date="2021-04" db="EMBL/GenBank/DDBJ databases">
        <authorList>
            <person name="Chebbi M.A.C M."/>
        </authorList>
    </citation>
    <scope>NUCLEOTIDE SEQUENCE</scope>
</reference>
<gene>
    <name evidence="1" type="ORF">HICCMSTLAB_LOCUS9740</name>
</gene>
<dbReference type="Proteomes" id="UP000786811">
    <property type="component" value="Unassembled WGS sequence"/>
</dbReference>
<sequence>DDNFFKNRATHFIGKLYNSKCITCSAVQNIIADSSELLQLITSHTEEKLKNFIPIQFHSNIDKCLNFNPESFYLGEIDDDRNVNGKIILTKKKCYGQIISIKDVLFHYFQLPYVFEKITKYVKVESSKTSSLYSSLYQGKVWKNIMKLYKNKIVIPLYLYYDDFEVCNPLSTAAGIYKIGGLYFSIAALSPEFSSSVDSIFLAQLLYTSDLKTFGNEKCFSNVIEQLTDLANTGVSIIIDGDTKHLFFVTVGILGDNLGVNSIFGYNESFVATYFCRFCQASKAECYQQCKEDVKLLRNCENYAEDVKNLSHGVKESCVFDKLPFFHHVINATCDVMHDFSLGVCRYDMAKIIKHCIDEKYFTLQQLNDRIKYFDHSEFDHGNKVSTISKNHIQNGCIIITAAEMSCLVTYFGIIIGDLVPFDDPVWELYLCLFDIYDIVMSSTISQSEIIHLEQLIKLHNQLYIESFSENLKPKHHLILHVPSIIKNMGPANEFSCSKYESFHKLSKAQANIVNSRVNIICTVALKIQLHLCYKFISESGLEDRIEYGDVSDLDNYTDNAFSFWKSIEKHFVSWLKVNGTLYKPSYLIYVKNDDNNDPVFGFITNIIICNTNYNVLTTVF</sequence>
<evidence type="ECO:0000313" key="1">
    <source>
        <dbReference type="EMBL" id="CAG5100667.1"/>
    </source>
</evidence>
<comment type="caution">
    <text evidence="1">The sequence shown here is derived from an EMBL/GenBank/DDBJ whole genome shotgun (WGS) entry which is preliminary data.</text>
</comment>
<dbReference type="AlphaFoldDB" id="A0A8J2HHT5"/>
<dbReference type="PANTHER" id="PTHR31912">
    <property type="entry name" value="IP13529P"/>
    <property type="match status" value="1"/>
</dbReference>
<keyword evidence="2" id="KW-1185">Reference proteome</keyword>
<dbReference type="OrthoDB" id="7692677at2759"/>
<feature type="non-terminal residue" evidence="1">
    <location>
        <position position="1"/>
    </location>
</feature>